<organism evidence="2 3">
    <name type="scientific">Leishmania utingensis</name>
    <dbReference type="NCBI Taxonomy" id="653362"/>
    <lineage>
        <taxon>Eukaryota</taxon>
        <taxon>Discoba</taxon>
        <taxon>Euglenozoa</taxon>
        <taxon>Kinetoplastea</taxon>
        <taxon>Metakinetoplastina</taxon>
        <taxon>Trypanosomatida</taxon>
        <taxon>Trypanosomatidae</taxon>
        <taxon>Leishmaniinae</taxon>
        <taxon>Leishmania</taxon>
    </lineage>
</organism>
<feature type="region of interest" description="Disordered" evidence="1">
    <location>
        <begin position="75"/>
        <end position="102"/>
    </location>
</feature>
<sequence length="293" mass="32820">MRKNISLKEFSTTPTVSYMLSKDGHNVAAAAGTQDCSMNPPPQPLLAERPKQQQPAPDGDDAMYEMEYAARRFGRETKTHPRAPLHLEETKTPHKELSGTQPRSTLVLKLAWHSARRMGQYPRVRRTCRRLLCALLTTHHGNGAKLRGPYATGAWLPREDVLLLLLKRMKCRRPPQRLFADVTRWYRRAPAKPVRRRSAARAGCGPADTKHEYLTAKHTAHAEPRAAMPCLQSLLSEVLVGARDRTLRIAPATGQSAIVAAQGTHHGFDGVGRGHWLNWPRVHTRSLYFSEGA</sequence>
<proteinExistence type="predicted"/>
<evidence type="ECO:0000313" key="3">
    <source>
        <dbReference type="Proteomes" id="UP001482455"/>
    </source>
</evidence>
<reference evidence="2 3" key="1">
    <citation type="submission" date="2024-02" db="EMBL/GenBank/DDBJ databases">
        <title>FIRST GENOME SEQUENCES OF Leishmania (Viannia) shawi, Leishmania (Viannia) lindenbergi AND Leishmania (Viannia) utingensis.</title>
        <authorList>
            <person name="Resadore F."/>
            <person name="Custodio M.G.F."/>
            <person name="Boite M.C."/>
            <person name="Cupolillo E."/>
            <person name="Ferreira G.E.M."/>
        </authorList>
    </citation>
    <scope>NUCLEOTIDE SEQUENCE [LARGE SCALE GENOMIC DNA]</scope>
    <source>
        <strain evidence="2 3">ITUB/BR/1977/M4964</strain>
    </source>
</reference>
<accession>A0AAW3ABA1</accession>
<comment type="caution">
    <text evidence="2">The sequence shown here is derived from an EMBL/GenBank/DDBJ whole genome shotgun (WGS) entry which is preliminary data.</text>
</comment>
<evidence type="ECO:0000313" key="2">
    <source>
        <dbReference type="EMBL" id="KAL0500854.1"/>
    </source>
</evidence>
<dbReference type="AlphaFoldDB" id="A0AAW3ABA1"/>
<name>A0AAW3ABA1_9TRYP</name>
<dbReference type="Proteomes" id="UP001482455">
    <property type="component" value="Unassembled WGS sequence"/>
</dbReference>
<feature type="compositionally biased region" description="Basic and acidic residues" evidence="1">
    <location>
        <begin position="75"/>
        <end position="97"/>
    </location>
</feature>
<protein>
    <submittedName>
        <fullName evidence="2">Uncharacterized protein</fullName>
    </submittedName>
</protein>
<evidence type="ECO:0000256" key="1">
    <source>
        <dbReference type="SAM" id="MobiDB-lite"/>
    </source>
</evidence>
<feature type="region of interest" description="Disordered" evidence="1">
    <location>
        <begin position="29"/>
        <end position="60"/>
    </location>
</feature>
<gene>
    <name evidence="2" type="ORF">Q4I30_005758</name>
</gene>
<keyword evidence="3" id="KW-1185">Reference proteome</keyword>
<dbReference type="EMBL" id="JBAMZL010000031">
    <property type="protein sequence ID" value="KAL0500854.1"/>
    <property type="molecule type" value="Genomic_DNA"/>
</dbReference>